<sequence length="250" mass="26798">MDEHLVEHARRLVVRRFPGALAAALAGSAAAGRMTASSDLDVVVLVGDGGVGFRETVRAGGRLVELFVHTPTVLDEIFAADAVSRRATMQTMWAHGRVLLDTGGAAQRVRARARDELRAGPPALAAHQVEERRYGLTAELDDLGDARDPAERLVVATGVLDLAADLLCDHRRAWVGSGKWRPRRLREADAELGGALLAGHLRMCAHGEAAPLAEAAAEVLGLVGGPLREGYRREWPGDRRAAVPRRADRA</sequence>
<dbReference type="Gene3D" id="3.30.460.10">
    <property type="entry name" value="Beta Polymerase, domain 2"/>
    <property type="match status" value="1"/>
</dbReference>
<name>A0A2T0PZ57_9ACTN</name>
<organism evidence="1 2">
    <name type="scientific">Allonocardiopsis opalescens</name>
    <dbReference type="NCBI Taxonomy" id="1144618"/>
    <lineage>
        <taxon>Bacteria</taxon>
        <taxon>Bacillati</taxon>
        <taxon>Actinomycetota</taxon>
        <taxon>Actinomycetes</taxon>
        <taxon>Streptosporangiales</taxon>
        <taxon>Allonocardiopsis</taxon>
    </lineage>
</organism>
<gene>
    <name evidence="1" type="ORF">CLV72_107323</name>
</gene>
<comment type="caution">
    <text evidence="1">The sequence shown here is derived from an EMBL/GenBank/DDBJ whole genome shotgun (WGS) entry which is preliminary data.</text>
</comment>
<evidence type="ECO:0008006" key="3">
    <source>
        <dbReference type="Google" id="ProtNLM"/>
    </source>
</evidence>
<dbReference type="SUPFAM" id="SSF81301">
    <property type="entry name" value="Nucleotidyltransferase"/>
    <property type="match status" value="1"/>
</dbReference>
<dbReference type="InterPro" id="IPR043519">
    <property type="entry name" value="NT_sf"/>
</dbReference>
<dbReference type="RefSeq" id="WP_211303064.1">
    <property type="nucleotide sequence ID" value="NZ_PVZC01000007.1"/>
</dbReference>
<dbReference type="AlphaFoldDB" id="A0A2T0PZ57"/>
<proteinExistence type="predicted"/>
<protein>
    <recommendedName>
        <fullName evidence="3">Nucleotidyltransferase-like protein</fullName>
    </recommendedName>
</protein>
<dbReference type="Proteomes" id="UP000237846">
    <property type="component" value="Unassembled WGS sequence"/>
</dbReference>
<evidence type="ECO:0000313" key="1">
    <source>
        <dbReference type="EMBL" id="PRX96800.1"/>
    </source>
</evidence>
<evidence type="ECO:0000313" key="2">
    <source>
        <dbReference type="Proteomes" id="UP000237846"/>
    </source>
</evidence>
<dbReference type="EMBL" id="PVZC01000007">
    <property type="protein sequence ID" value="PRX96800.1"/>
    <property type="molecule type" value="Genomic_DNA"/>
</dbReference>
<reference evidence="1 2" key="1">
    <citation type="submission" date="2018-03" db="EMBL/GenBank/DDBJ databases">
        <title>Genomic Encyclopedia of Archaeal and Bacterial Type Strains, Phase II (KMG-II): from individual species to whole genera.</title>
        <authorList>
            <person name="Goeker M."/>
        </authorList>
    </citation>
    <scope>NUCLEOTIDE SEQUENCE [LARGE SCALE GENOMIC DNA]</scope>
    <source>
        <strain evidence="1 2">DSM 45601</strain>
    </source>
</reference>
<accession>A0A2T0PZ57</accession>
<keyword evidence="2" id="KW-1185">Reference proteome</keyword>